<evidence type="ECO:0000313" key="3">
    <source>
        <dbReference type="Proteomes" id="UP000886900"/>
    </source>
</evidence>
<feature type="compositionally biased region" description="Basic and acidic residues" evidence="1">
    <location>
        <begin position="34"/>
        <end position="51"/>
    </location>
</feature>
<gene>
    <name evidence="2" type="ORF">KVG95_23920</name>
</gene>
<dbReference type="RefSeq" id="WP_217858186.1">
    <property type="nucleotide sequence ID" value="NZ_JAHSTV010000012.1"/>
</dbReference>
<dbReference type="Proteomes" id="UP000886900">
    <property type="component" value="Unassembled WGS sequence"/>
</dbReference>
<sequence>MWLSIPRRVAKWQYRLSFLKTHQESSITQFEQQKNQETRFKKSRSLPEKNQGKTPKNGGTNGGAEGFIKTITYYFSNTYIDKKLTTSRLFNA</sequence>
<feature type="compositionally biased region" description="Polar residues" evidence="1">
    <location>
        <begin position="24"/>
        <end position="33"/>
    </location>
</feature>
<comment type="caution">
    <text evidence="2">The sequence shown here is derived from an EMBL/GenBank/DDBJ whole genome shotgun (WGS) entry which is preliminary data.</text>
</comment>
<feature type="region of interest" description="Disordered" evidence="1">
    <location>
        <begin position="24"/>
        <end position="63"/>
    </location>
</feature>
<keyword evidence="3" id="KW-1185">Reference proteome</keyword>
<proteinExistence type="predicted"/>
<organism evidence="2 3">
    <name type="scientific">Pseudomonas farris</name>
    <dbReference type="NCBI Taxonomy" id="2841207"/>
    <lineage>
        <taxon>Bacteria</taxon>
        <taxon>Pseudomonadati</taxon>
        <taxon>Pseudomonadota</taxon>
        <taxon>Gammaproteobacteria</taxon>
        <taxon>Pseudomonadales</taxon>
        <taxon>Pseudomonadaceae</taxon>
        <taxon>Pseudomonas</taxon>
    </lineage>
</organism>
<name>A0ABS6Q1I3_9PSED</name>
<dbReference type="EMBL" id="JAHSTV010000012">
    <property type="protein sequence ID" value="MBV4466369.1"/>
    <property type="molecule type" value="Genomic_DNA"/>
</dbReference>
<reference evidence="2" key="1">
    <citation type="submission" date="2021-06" db="EMBL/GenBank/DDBJ databases">
        <title>Updating the genus Pseudomonas: Description of 43 new species and partition of the Pseudomonas putida group.</title>
        <authorList>
            <person name="Girard L."/>
            <person name="Lood C."/>
            <person name="Vandamme P."/>
            <person name="Rokni-Zadeh H."/>
            <person name="Van Noort V."/>
            <person name="Hofte M."/>
            <person name="Lavigne R."/>
            <person name="De Mot R."/>
        </authorList>
    </citation>
    <scope>NUCLEOTIDE SEQUENCE</scope>
    <source>
        <strain evidence="2">SWRI79</strain>
    </source>
</reference>
<evidence type="ECO:0000256" key="1">
    <source>
        <dbReference type="SAM" id="MobiDB-lite"/>
    </source>
</evidence>
<evidence type="ECO:0000313" key="2">
    <source>
        <dbReference type="EMBL" id="MBV4466369.1"/>
    </source>
</evidence>
<protein>
    <submittedName>
        <fullName evidence="2">Uncharacterized protein</fullName>
    </submittedName>
</protein>
<accession>A0ABS6Q1I3</accession>